<dbReference type="SUPFAM" id="SSF51120">
    <property type="entry name" value="beta-Roll"/>
    <property type="match status" value="1"/>
</dbReference>
<dbReference type="NCBIfam" id="TIGR03660">
    <property type="entry name" value="T1SS_rpt_143"/>
    <property type="match status" value="1"/>
</dbReference>
<dbReference type="InterPro" id="IPR013783">
    <property type="entry name" value="Ig-like_fold"/>
</dbReference>
<organism evidence="1 2">
    <name type="scientific">Sinobacterium caligoides</name>
    <dbReference type="NCBI Taxonomy" id="933926"/>
    <lineage>
        <taxon>Bacteria</taxon>
        <taxon>Pseudomonadati</taxon>
        <taxon>Pseudomonadota</taxon>
        <taxon>Gammaproteobacteria</taxon>
        <taxon>Cellvibrionales</taxon>
        <taxon>Spongiibacteraceae</taxon>
        <taxon>Sinobacterium</taxon>
    </lineage>
</organism>
<comment type="caution">
    <text evidence="1">The sequence shown here is derived from an EMBL/GenBank/DDBJ whole genome shotgun (WGS) entry which is preliminary data.</text>
</comment>
<dbReference type="RefSeq" id="WP_123712924.1">
    <property type="nucleotide sequence ID" value="NZ_RKHR01000005.1"/>
</dbReference>
<keyword evidence="2" id="KW-1185">Reference proteome</keyword>
<evidence type="ECO:0000313" key="1">
    <source>
        <dbReference type="EMBL" id="ROR99917.1"/>
    </source>
</evidence>
<name>A0A3N2DJF9_9GAMM</name>
<evidence type="ECO:0000313" key="2">
    <source>
        <dbReference type="Proteomes" id="UP000275394"/>
    </source>
</evidence>
<dbReference type="InterPro" id="IPR011049">
    <property type="entry name" value="Serralysin-like_metalloprot_C"/>
</dbReference>
<gene>
    <name evidence="1" type="ORF">EDC56_2551</name>
</gene>
<proteinExistence type="predicted"/>
<reference evidence="1 2" key="1">
    <citation type="submission" date="2018-11" db="EMBL/GenBank/DDBJ databases">
        <title>Genomic Encyclopedia of Type Strains, Phase IV (KMG-IV): sequencing the most valuable type-strain genomes for metagenomic binning, comparative biology and taxonomic classification.</title>
        <authorList>
            <person name="Goeker M."/>
        </authorList>
    </citation>
    <scope>NUCLEOTIDE SEQUENCE [LARGE SCALE GENOMIC DNA]</scope>
    <source>
        <strain evidence="1 2">DSM 100316</strain>
    </source>
</reference>
<dbReference type="EMBL" id="RKHR01000005">
    <property type="protein sequence ID" value="ROR99917.1"/>
    <property type="molecule type" value="Genomic_DNA"/>
</dbReference>
<dbReference type="OrthoDB" id="5710936at2"/>
<dbReference type="Gene3D" id="2.60.40.10">
    <property type="entry name" value="Immunoglobulins"/>
    <property type="match status" value="6"/>
</dbReference>
<accession>A0A3N2DJF9</accession>
<protein>
    <submittedName>
        <fullName evidence="1">T1SS-143 domain-containing protein</fullName>
    </submittedName>
</protein>
<dbReference type="InterPro" id="IPR019959">
    <property type="entry name" value="T1SS-143_rpt-cont_dom"/>
</dbReference>
<sequence length="3542" mass="375422">MASIHNIIYLRISGEVWALHADGSLKKLPPDEIPDNVEIHEFIDAQLVKSSSGRIDIIIDGVKHPIKLGDEELPNDGREYHHQIDRTGDERIAESGFDTSHLNTGQTNLQLYYSGIGLLHTPDVLHHGPLYHLGTHTVPLSGFNTFLPPVTFSAPPPVFDNSTNDWHHRDGAAVTIIIEDNEYPVGLDGYVNQFEAPGVLLHGTTTNIDDDRIIIVTVTDINGESLSFETLATAGVWNLGLVDLTALAEGKFTATAEVTDSFDKVVDDIDDSIKDVLAEGVNVVIEDVADGLINADEAHKTKVGGQFDNVNPGALVTITVTDERGEKLTFTTTLKEDGSWDLDNSDISTLKDGPIKVVANTVDQAGNPASSDNETDLLVTPSITIEIIDNDGVLNQYESPDTLVQGTIFNVEDGLIITVTVTDSEGNSITQEVIVDGGTWQTNMDLSSLVDGDLTAVAEVTNQYGDDATDETHIDLDQTAEIDVHFVDNDGVINAVEGLAAAVTGGIVDVEEGQPVDFIITDSLGNTITGNAQIIGGEWVFEGLDFSDLAPGELTVDAKTVDVAGNEATATNTIPYDPLASIDDVTIENEQTGYDDEVINKLESELPDGTTFSGTTSEIEPGQILSFTITDSDGTVLDGFTAVVEPDGSWTFDADVSGLVDGDLIVDATGEDIAGNVAVYQESFLKDTQAAVTIEYIQDDDYINQNEQYTVSVRGDVTDVEDGATVTVVLSDGTPARDITVQAVVVGGVWQIDGIDISSLDETALSGNRITATASVTDSHGNPATSDTSIIKDTILVNDIVTPITGDDDGMGGTVVNNGLDIEALKNGETVTIRGTSDAEINQPVIITFSNDFSESQSFTGQVIDNLGNWEVTGVTVTSLSTNSSWQMTALSTDIAGNEASDVTPALDLPDVAAISEFGIAVGATPTDTVAINTFGDDADPLDDYRFSTTQTALLALTSADEGMEIISLSDTHMELRTLSGELVLDMVIDAVAQTVQITQSRNIDHPDGVETIATRIMVETTQIDADSTTETVLSPVEVTITNAAPIDIPLYSETTTEAISNYHDLLASNTVVLEPARLFGVSVDTDDDGVPDAIEVVPDGGSVTVNTVKGDLVFFSDGTWELHAPRNLDHTVSQTIYFEYAMYDHNGYPAVGPALITVVDGAQGSIGDGTATLTEDILSPTESVTSTAAILATAGSDDVLVSSLQFVADVVTDLEALNLESSGDSLSYSLSADGRQITAFIGNVTNTVFTLDLSAAATADSTGNADIAVLMELFQPLDHIVDDVLTVRLTVVGDDLDGTSLLVGEAEMIINDGADPFIATPVAPADITETAPTGSAIERTGSIETDVGSDAIAALVFQDGATFPTLTSNGYPVQYRVSADGSLLEAYVDTPTPNTIVFTVQIQGAPDSTVASSTDYLFSLYDSLDQIAQADDTAHLSLPVYVIDDDGDSTEGMINIGIVDGTDPTISINDTSLQLSETPIDPINTGVPSVITTQGTVTAGSDRIVTQTFGITNNQPLIDDSGNPITQNGVALKLKFSGDDMVAYNPTTNQNVLVFNLTPVVAQPDGLPAGQTAVVDITVEVVGPIDHVSPDGNTEIDDLSLTVPILLTDSDGDDHLSDITVSVLDGQDPVFDSAAPILVSEVGLGNSGNASENDTTQIQLHPHSDDIVGYTILMADFDALNLTSRGNPVTMQLQGSTYKARADGALVFTVTINDSGLFTFKLKGPLDHPFATDDDIVFPLKLQAIDADGDLSPVAEVSITVEDDVPVANDDTIHVIEGFSTTGSVFSNDDKGADTPAKIIGLFHDTDLVSYDPGPDPSWSYTIFSPGVVDAIGLFTLHENGDYELTSSVFDSEIIKDLKELTYTIEDGDGDTAEALINLEIEDNGFYMVQPTNLEDYEDSEFLLDMRFEAGDVEIIETATFLHIDENSLDGGRLFLDPPGGGPRVELIASGGKFTLSGSELDYDAAGGIVKPNGNLIYIPAEDVSNANETLSEINPFADYQLDFTLETDIVGGSPREFYGTVDLSVISVADAPVWQDNGSVEVDGSGNVVKYIVAFDEDTSATDLDLEAISVDNDGSEDVTYRVGNIDSEIIVMMGTTVLSPNDILLPEEISQLSVIGATYGIAGQYHFDLISITTEKDNADTAETPVVVEVNITPMADDPSIRVKNIRSLEDQLIDLQPYIEGTLSDPDGSEFLSFELVIPAGWSVEVDGTPLSGTTVVVNYADITAGLAMLKPEQDVSSYNQEFTMQVTPIANDTTQDGLVPLPETNRGKTKEVTIDVTGVVDEPELESGPGWNLVNDGGNHFTISNIPTNLGQEDVPFSLDYLLGSTDLDHSEFSNVLLIGVPDGAYFSNSAGEPIYLNVVDFDGAGDPIYQISVTHLENLYITPPEDLSGILSFDMEQIITEPDGDSTTFTITTNLDIAPIVESSVFAPADQHVSEDGTLTLNLNPGFKDADGSEEVTDVLLSGLPLGHVFIIDGTTVTVDASGEIRLSDYSSDIALTLANNTVQFQPIPDFSGRFEWGLSYEVLDTAPGTGRTDLQTINSSIRVDVHPVVENETELVGTGDTLVSTNGSIDLTGKVQFTEADVDGSEWLDTITIIMPNNEDFFVTHPNGAIHQGNGEWIIDATGLTSSSLQDILVEIADGLVISSSSVGVETIQIEARVIDRASAWHNDSPDTSGKLTDGKVISTDITLQFNEPVLDGIACQPTPLFTTGEIVDGIEDQAPINFASHLNTDIAGNCDGLDNDVISFYVAATNVAHSAWIGGPGVVEEYDASGDILMGWSFTEAAIPTLELRYLTEHFAGTIDIPVQVIATDASGNTEIDNSQILKIEIAPVVDAFSFQVANNITVEEDVDTELGLFFTTADSNIAGQGIESIDSSEPITFTLLDTHKGTLSLAPGLDPALLIDQGGGVYTLTDTSLLANVRFRSPEHMDGQFRIQLEGKVIDVADGYAGNQVASQMFTEQVVINVEPVTDPVIITQNTPLLGDEDSYISLSGITIALADQNATHEINPENLPAGSSENLTILIESVLPGSTLYYDNGDGTYTAAGNNGVRPDGSFCWQIETDRLDDLVFKAPRDFSGDVDLTIKVYNYERGTHDYKSAVKNITVGVLPVADGSDAFADFDNISTMEGGIINVELNATIVDDDSIGHETVSILVNVEASSDPSAYYQLLKIVAPDGTEAFFVDHGIGSDPRLSALLEVSTQDLSSISIVTDGDANGRLDLQILSGSTDTNIVDGSSYSHVGGYSQDDITVMLYPEVDPPTAVAEFSSIAGLEGDNIPLSLMLEMVNPADTELGSIEISQLPAGYSIIGGTLAGSVWTVQEADIANAEIVGAPNLFGDFTLQIVPIAELSGQQAMGNPISIDVHVAELANSGPTTLDGTANDDMIYGNDDEQIIDAGAGADTLAGRGGDDIMTGGDDADRFVFMSGDGNAASPYTDTITDFDTKDNALDVDHDQLDLADFFAMQDVSTIALVDAAIDISYDGLVGTTLTIKDSGGVINENIVLASVTEDQLYGADASAATEAEILQKMIDDQVLVVNG</sequence>
<dbReference type="Proteomes" id="UP000275394">
    <property type="component" value="Unassembled WGS sequence"/>
</dbReference>
<dbReference type="NCBIfam" id="NF033510">
    <property type="entry name" value="Ca_tandemer"/>
    <property type="match status" value="3"/>
</dbReference>
<dbReference type="Gene3D" id="2.150.10.10">
    <property type="entry name" value="Serralysin-like metalloprotease, C-terminal"/>
    <property type="match status" value="1"/>
</dbReference>